<name>A0A9P3Z6I3_CITFR</name>
<accession>A0A9P3Z6I3</accession>
<keyword evidence="1" id="KW-0472">Membrane</keyword>
<dbReference type="OrthoDB" id="6904817at2"/>
<gene>
    <name evidence="2" type="ORF">KV121_002499</name>
</gene>
<organism evidence="2 3">
    <name type="scientific">Citrobacter freundii</name>
    <dbReference type="NCBI Taxonomy" id="546"/>
    <lineage>
        <taxon>Bacteria</taxon>
        <taxon>Pseudomonadati</taxon>
        <taxon>Pseudomonadota</taxon>
        <taxon>Gammaproteobacteria</taxon>
        <taxon>Enterobacterales</taxon>
        <taxon>Enterobacteriaceae</taxon>
        <taxon>Citrobacter</taxon>
        <taxon>Citrobacter freundii complex</taxon>
    </lineage>
</organism>
<feature type="transmembrane region" description="Helical" evidence="1">
    <location>
        <begin position="35"/>
        <end position="53"/>
    </location>
</feature>
<evidence type="ECO:0008006" key="4">
    <source>
        <dbReference type="Google" id="ProtNLM"/>
    </source>
</evidence>
<keyword evidence="1" id="KW-0812">Transmembrane</keyword>
<protein>
    <recommendedName>
        <fullName evidence="4">Zinc ribbon domain-containing protein</fullName>
    </recommendedName>
</protein>
<dbReference type="AlphaFoldDB" id="A0A9P3Z6I3"/>
<evidence type="ECO:0000313" key="3">
    <source>
        <dbReference type="Proteomes" id="UP000885148"/>
    </source>
</evidence>
<dbReference type="EMBL" id="DAESCB010000006">
    <property type="protein sequence ID" value="HBH7042426.1"/>
    <property type="molecule type" value="Genomic_DNA"/>
</dbReference>
<evidence type="ECO:0000256" key="1">
    <source>
        <dbReference type="SAM" id="Phobius"/>
    </source>
</evidence>
<reference evidence="2" key="2">
    <citation type="submission" date="2021-07" db="EMBL/GenBank/DDBJ databases">
        <authorList>
            <consortium name="NCBI Pathogen Detection Project"/>
        </authorList>
    </citation>
    <scope>NUCLEOTIDE SEQUENCE</scope>
    <source>
        <strain evidence="2">91871</strain>
    </source>
</reference>
<sequence>MALVKCKECKKEISSKAKTCPHCGVKNPGVKASDAFGGFIVLLVLAGIGYWYFSGDEEATAKDEPKVKVCDKNDGQCIFEAHLVDALVSCKSPIEKTSKYDFEWTNGAFENIFSRYINKPEQNQIVYVGDKLKFTNGFNAKVNMTYSCTLDTKTNKMVDYEVTKGRLPD</sequence>
<comment type="caution">
    <text evidence="2">The sequence shown here is derived from an EMBL/GenBank/DDBJ whole genome shotgun (WGS) entry which is preliminary data.</text>
</comment>
<keyword evidence="1" id="KW-1133">Transmembrane helix</keyword>
<evidence type="ECO:0000313" key="2">
    <source>
        <dbReference type="EMBL" id="HBH7042426.1"/>
    </source>
</evidence>
<dbReference type="RefSeq" id="WP_044713501.1">
    <property type="nucleotide sequence ID" value="NZ_CP024881.1"/>
</dbReference>
<dbReference type="Proteomes" id="UP000885148">
    <property type="component" value="Unassembled WGS sequence"/>
</dbReference>
<proteinExistence type="predicted"/>
<reference evidence="2" key="1">
    <citation type="journal article" date="2018" name="Genome Biol.">
        <title>SKESA: strategic k-mer extension for scrupulous assemblies.</title>
        <authorList>
            <person name="Souvorov A."/>
            <person name="Agarwala R."/>
            <person name="Lipman D.J."/>
        </authorList>
    </citation>
    <scope>NUCLEOTIDE SEQUENCE</scope>
    <source>
        <strain evidence="2">91871</strain>
    </source>
</reference>